<comment type="similarity">
    <text evidence="2">Belongs to the PKI family.</text>
</comment>
<dbReference type="AlphaFoldDB" id="A0AAD8EYN0"/>
<keyword evidence="6" id="KW-1185">Reference proteome</keyword>
<evidence type="ECO:0000256" key="1">
    <source>
        <dbReference type="ARBA" id="ARBA00002844"/>
    </source>
</evidence>
<dbReference type="GO" id="GO:0004862">
    <property type="term" value="F:cAMP-dependent protein kinase inhibitor activity"/>
    <property type="evidence" value="ECO:0007669"/>
    <property type="project" value="InterPro"/>
</dbReference>
<dbReference type="InterPro" id="IPR004171">
    <property type="entry name" value="cAMP_dep_PKI"/>
</dbReference>
<comment type="caution">
    <text evidence="5">The sequence shown here is derived from an EMBL/GenBank/DDBJ whole genome shotgun (WGS) entry which is preliminary data.</text>
</comment>
<evidence type="ECO:0008006" key="7">
    <source>
        <dbReference type="Google" id="ProtNLM"/>
    </source>
</evidence>
<comment type="function">
    <text evidence="1">Extremely potent competitive inhibitor of cAMP-dependent protein kinase activity, this protein interacts with the catalytic subunit of the enzyme after the cAMP-induced dissociation of its regulatory chains.</text>
</comment>
<evidence type="ECO:0000313" key="5">
    <source>
        <dbReference type="EMBL" id="KAK0044840.1"/>
    </source>
</evidence>
<evidence type="ECO:0000256" key="3">
    <source>
        <dbReference type="ARBA" id="ARBA00023013"/>
    </source>
</evidence>
<proteinExistence type="inferred from homology"/>
<accession>A0AAD8EYN0</accession>
<sequence>APERSSDLTDEVMDGTVAVEDFLNTGRTGRRNAVPDITEVKVGTMSSAGMDIAFDKLNVTDVDNKTPSPSTSSSSDSQSKS</sequence>
<dbReference type="Pfam" id="PF02827">
    <property type="entry name" value="PKI"/>
    <property type="match status" value="1"/>
</dbReference>
<feature type="compositionally biased region" description="Low complexity" evidence="4">
    <location>
        <begin position="65"/>
        <end position="81"/>
    </location>
</feature>
<reference evidence="5" key="2">
    <citation type="submission" date="2023-04" db="EMBL/GenBank/DDBJ databases">
        <authorList>
            <person name="Bu L."/>
            <person name="Lu L."/>
            <person name="Laidemitt M.R."/>
            <person name="Zhang S.M."/>
            <person name="Mutuku M."/>
            <person name="Mkoji G."/>
            <person name="Steinauer M."/>
            <person name="Loker E.S."/>
        </authorList>
    </citation>
    <scope>NUCLEOTIDE SEQUENCE</scope>
    <source>
        <strain evidence="5">KasaAsao</strain>
        <tissue evidence="5">Whole Snail</tissue>
    </source>
</reference>
<protein>
    <recommendedName>
        <fullName evidence="7">cAMP-dependent protein kinase inhibitor beta</fullName>
    </recommendedName>
</protein>
<reference evidence="5" key="1">
    <citation type="journal article" date="2023" name="PLoS Negl. Trop. Dis.">
        <title>A genome sequence for Biomphalaria pfeifferi, the major vector snail for the human-infecting parasite Schistosoma mansoni.</title>
        <authorList>
            <person name="Bu L."/>
            <person name="Lu L."/>
            <person name="Laidemitt M.R."/>
            <person name="Zhang S.M."/>
            <person name="Mutuku M."/>
            <person name="Mkoji G."/>
            <person name="Steinauer M."/>
            <person name="Loker E.S."/>
        </authorList>
    </citation>
    <scope>NUCLEOTIDE SEQUENCE</scope>
    <source>
        <strain evidence="5">KasaAsao</strain>
    </source>
</reference>
<feature type="region of interest" description="Disordered" evidence="4">
    <location>
        <begin position="60"/>
        <end position="81"/>
    </location>
</feature>
<gene>
    <name evidence="5" type="ORF">Bpfe_025655</name>
</gene>
<dbReference type="EMBL" id="JASAOG010000190">
    <property type="protein sequence ID" value="KAK0044840.1"/>
    <property type="molecule type" value="Genomic_DNA"/>
</dbReference>
<dbReference type="Proteomes" id="UP001233172">
    <property type="component" value="Unassembled WGS sequence"/>
</dbReference>
<evidence type="ECO:0000256" key="4">
    <source>
        <dbReference type="SAM" id="MobiDB-lite"/>
    </source>
</evidence>
<feature type="non-terminal residue" evidence="5">
    <location>
        <position position="1"/>
    </location>
</feature>
<keyword evidence="3" id="KW-0649">Protein kinase inhibitor</keyword>
<name>A0AAD8EYN0_BIOPF</name>
<evidence type="ECO:0000313" key="6">
    <source>
        <dbReference type="Proteomes" id="UP001233172"/>
    </source>
</evidence>
<evidence type="ECO:0000256" key="2">
    <source>
        <dbReference type="ARBA" id="ARBA00006393"/>
    </source>
</evidence>
<organism evidence="5 6">
    <name type="scientific">Biomphalaria pfeifferi</name>
    <name type="common">Bloodfluke planorb</name>
    <name type="synonym">Freshwater snail</name>
    <dbReference type="NCBI Taxonomy" id="112525"/>
    <lineage>
        <taxon>Eukaryota</taxon>
        <taxon>Metazoa</taxon>
        <taxon>Spiralia</taxon>
        <taxon>Lophotrochozoa</taxon>
        <taxon>Mollusca</taxon>
        <taxon>Gastropoda</taxon>
        <taxon>Heterobranchia</taxon>
        <taxon>Euthyneura</taxon>
        <taxon>Panpulmonata</taxon>
        <taxon>Hygrophila</taxon>
        <taxon>Lymnaeoidea</taxon>
        <taxon>Planorbidae</taxon>
        <taxon>Biomphalaria</taxon>
    </lineage>
</organism>